<dbReference type="OrthoDB" id="2988756at2759"/>
<gene>
    <name evidence="8" type="ORF">K490DRAFT_3203</name>
</gene>
<keyword evidence="4 6" id="KW-0472">Membrane</keyword>
<evidence type="ECO:0000313" key="8">
    <source>
        <dbReference type="EMBL" id="KAF2087503.1"/>
    </source>
</evidence>
<dbReference type="GO" id="GO:0016020">
    <property type="term" value="C:membrane"/>
    <property type="evidence" value="ECO:0007669"/>
    <property type="project" value="UniProtKB-SubCell"/>
</dbReference>
<feature type="transmembrane region" description="Helical" evidence="6">
    <location>
        <begin position="33"/>
        <end position="53"/>
    </location>
</feature>
<feature type="transmembrane region" description="Helical" evidence="6">
    <location>
        <begin position="109"/>
        <end position="134"/>
    </location>
</feature>
<feature type="domain" description="Rhodopsin" evidence="7">
    <location>
        <begin position="17"/>
        <end position="244"/>
    </location>
</feature>
<keyword evidence="3 6" id="KW-1133">Transmembrane helix</keyword>
<evidence type="ECO:0000256" key="3">
    <source>
        <dbReference type="ARBA" id="ARBA00022989"/>
    </source>
</evidence>
<dbReference type="PANTHER" id="PTHR33048">
    <property type="entry name" value="PTH11-LIKE INTEGRAL MEMBRANE PROTEIN (AFU_ORTHOLOGUE AFUA_5G11245)"/>
    <property type="match status" value="1"/>
</dbReference>
<comment type="caution">
    <text evidence="8">The sequence shown here is derived from an EMBL/GenBank/DDBJ whole genome shotgun (WGS) entry which is preliminary data.</text>
</comment>
<evidence type="ECO:0000259" key="7">
    <source>
        <dbReference type="Pfam" id="PF20684"/>
    </source>
</evidence>
<comment type="similarity">
    <text evidence="5">Belongs to the SAT4 family.</text>
</comment>
<feature type="transmembrane region" description="Helical" evidence="6">
    <location>
        <begin position="217"/>
        <end position="240"/>
    </location>
</feature>
<feature type="transmembrane region" description="Helical" evidence="6">
    <location>
        <begin position="73"/>
        <end position="97"/>
    </location>
</feature>
<organism evidence="8 9">
    <name type="scientific">Saccharata proteae CBS 121410</name>
    <dbReference type="NCBI Taxonomy" id="1314787"/>
    <lineage>
        <taxon>Eukaryota</taxon>
        <taxon>Fungi</taxon>
        <taxon>Dikarya</taxon>
        <taxon>Ascomycota</taxon>
        <taxon>Pezizomycotina</taxon>
        <taxon>Dothideomycetes</taxon>
        <taxon>Dothideomycetes incertae sedis</taxon>
        <taxon>Botryosphaeriales</taxon>
        <taxon>Saccharataceae</taxon>
        <taxon>Saccharata</taxon>
    </lineage>
</organism>
<dbReference type="EMBL" id="ML978720">
    <property type="protein sequence ID" value="KAF2087503.1"/>
    <property type="molecule type" value="Genomic_DNA"/>
</dbReference>
<dbReference type="InterPro" id="IPR049326">
    <property type="entry name" value="Rhodopsin_dom_fungi"/>
</dbReference>
<evidence type="ECO:0000256" key="4">
    <source>
        <dbReference type="ARBA" id="ARBA00023136"/>
    </source>
</evidence>
<dbReference type="AlphaFoldDB" id="A0A9P4HX68"/>
<keyword evidence="9" id="KW-1185">Reference proteome</keyword>
<evidence type="ECO:0000256" key="1">
    <source>
        <dbReference type="ARBA" id="ARBA00004141"/>
    </source>
</evidence>
<dbReference type="Pfam" id="PF20684">
    <property type="entry name" value="Fung_rhodopsin"/>
    <property type="match status" value="1"/>
</dbReference>
<dbReference type="Proteomes" id="UP000799776">
    <property type="component" value="Unassembled WGS sequence"/>
</dbReference>
<accession>A0A9P4HX68</accession>
<comment type="subcellular location">
    <subcellularLocation>
        <location evidence="1">Membrane</location>
        <topology evidence="1">Multi-pass membrane protein</topology>
    </subcellularLocation>
</comment>
<evidence type="ECO:0000313" key="9">
    <source>
        <dbReference type="Proteomes" id="UP000799776"/>
    </source>
</evidence>
<proteinExistence type="inferred from homology"/>
<evidence type="ECO:0000256" key="2">
    <source>
        <dbReference type="ARBA" id="ARBA00022692"/>
    </source>
</evidence>
<keyword evidence="2 6" id="KW-0812">Transmembrane</keyword>
<feature type="transmembrane region" description="Helical" evidence="6">
    <location>
        <begin position="191"/>
        <end position="211"/>
    </location>
</feature>
<dbReference type="InterPro" id="IPR052337">
    <property type="entry name" value="SAT4-like"/>
</dbReference>
<feature type="non-terminal residue" evidence="8">
    <location>
        <position position="1"/>
    </location>
</feature>
<feature type="non-terminal residue" evidence="8">
    <location>
        <position position="254"/>
    </location>
</feature>
<evidence type="ECO:0000256" key="5">
    <source>
        <dbReference type="ARBA" id="ARBA00038359"/>
    </source>
</evidence>
<reference evidence="8" key="1">
    <citation type="journal article" date="2020" name="Stud. Mycol.">
        <title>101 Dothideomycetes genomes: a test case for predicting lifestyles and emergence of pathogens.</title>
        <authorList>
            <person name="Haridas S."/>
            <person name="Albert R."/>
            <person name="Binder M."/>
            <person name="Bloem J."/>
            <person name="Labutti K."/>
            <person name="Salamov A."/>
            <person name="Andreopoulos B."/>
            <person name="Baker S."/>
            <person name="Barry K."/>
            <person name="Bills G."/>
            <person name="Bluhm B."/>
            <person name="Cannon C."/>
            <person name="Castanera R."/>
            <person name="Culley D."/>
            <person name="Daum C."/>
            <person name="Ezra D."/>
            <person name="Gonzalez J."/>
            <person name="Henrissat B."/>
            <person name="Kuo A."/>
            <person name="Liang C."/>
            <person name="Lipzen A."/>
            <person name="Lutzoni F."/>
            <person name="Magnuson J."/>
            <person name="Mondo S."/>
            <person name="Nolan M."/>
            <person name="Ohm R."/>
            <person name="Pangilinan J."/>
            <person name="Park H.-J."/>
            <person name="Ramirez L."/>
            <person name="Alfaro M."/>
            <person name="Sun H."/>
            <person name="Tritt A."/>
            <person name="Yoshinaga Y."/>
            <person name="Zwiers L.-H."/>
            <person name="Turgeon B."/>
            <person name="Goodwin S."/>
            <person name="Spatafora J."/>
            <person name="Crous P."/>
            <person name="Grigoriev I."/>
        </authorList>
    </citation>
    <scope>NUCLEOTIDE SEQUENCE</scope>
    <source>
        <strain evidence="8">CBS 121410</strain>
    </source>
</reference>
<protein>
    <recommendedName>
        <fullName evidence="7">Rhodopsin domain-containing protein</fullName>
    </recommendedName>
</protein>
<evidence type="ECO:0000256" key="6">
    <source>
        <dbReference type="SAM" id="Phobius"/>
    </source>
</evidence>
<feature type="transmembrane region" description="Helical" evidence="6">
    <location>
        <begin position="154"/>
        <end position="179"/>
    </location>
</feature>
<sequence>VSWYICTAAALVFLATRLWYRVTKMTGLQADDYLISAAFGCMVIDLAIQHRMWDIGMADTGSASHHHLVQLMLFIYPGSIFYVTSLWLVKVALVVFYKRLADRTYLQKIYNVTLAWLAISWIILFFDIIFYCWPVDRKWTTDPSRTCPESASRINYWLTITFNISSDVLIIFLPITMVFRLHLPVRQKFGVAGVFCLGFIVVITSIIRAVYSYRNETMLTCTVSMVETAIAIIATCLPTLRTLFLGHTSRRGSY</sequence>
<dbReference type="PANTHER" id="PTHR33048:SF114">
    <property type="entry name" value="MEMBRANE PROTEIN PTH11-LIKE, PUTATIVE (AFU_ORTHOLOGUE AFUA_7G06620)-RELATED"/>
    <property type="match status" value="1"/>
</dbReference>
<name>A0A9P4HX68_9PEZI</name>